<dbReference type="EMBL" id="CP119934">
    <property type="protein sequence ID" value="WFD01707.1"/>
    <property type="molecule type" value="Genomic_DNA"/>
</dbReference>
<reference evidence="3" key="1">
    <citation type="submission" date="2023-03" db="EMBL/GenBank/DDBJ databases">
        <title>Mating type loci evolution in Malassezia.</title>
        <authorList>
            <person name="Coelho M.A."/>
        </authorList>
    </citation>
    <scope>NUCLEOTIDE SEQUENCE</scope>
    <source>
        <strain evidence="3">CBS 7876</strain>
    </source>
</reference>
<gene>
    <name evidence="3" type="ORF">MOBT1_000383</name>
</gene>
<feature type="region of interest" description="Disordered" evidence="1">
    <location>
        <begin position="17"/>
        <end position="64"/>
    </location>
</feature>
<sequence>MSKEGVARARNVSFSPTRDYIQLHDDEPQDDVDLGPSHRSSISASPRKSAMKPGRRARLPPPERYQHADPLLRRLRLVDGRGHPVNLKQELRDAKLVLFYFGSQWNARETKGCSGLKTVYVSVDTDEKHYQAATRNRPWLSMEWNDGSSENPEEASASEDEAQKPQESFLLADDDDLDAGVAATDTAGTSYVRPFSRVYMAYKLNVLLTPTLAVYSTQKRQFLDTNVRLSRLRPARVQGTMQVWLRGEPSPSINLVDVMYTVPWTTALALAALVYLIMVAIGGEQLSIAGILQRFS</sequence>
<keyword evidence="2" id="KW-0472">Membrane</keyword>
<protein>
    <recommendedName>
        <fullName evidence="5">Thioredoxin-like fold domain-containing protein</fullName>
    </recommendedName>
</protein>
<dbReference type="AlphaFoldDB" id="A0AAF0E178"/>
<feature type="compositionally biased region" description="Acidic residues" evidence="1">
    <location>
        <begin position="151"/>
        <end position="160"/>
    </location>
</feature>
<feature type="compositionally biased region" description="Basic residues" evidence="1">
    <location>
        <begin position="49"/>
        <end position="58"/>
    </location>
</feature>
<proteinExistence type="predicted"/>
<organism evidence="3 4">
    <name type="scientific">Malassezia obtusa</name>
    <dbReference type="NCBI Taxonomy" id="76774"/>
    <lineage>
        <taxon>Eukaryota</taxon>
        <taxon>Fungi</taxon>
        <taxon>Dikarya</taxon>
        <taxon>Basidiomycota</taxon>
        <taxon>Ustilaginomycotina</taxon>
        <taxon>Malasseziomycetes</taxon>
        <taxon>Malasseziales</taxon>
        <taxon>Malasseziaceae</taxon>
        <taxon>Malassezia</taxon>
    </lineage>
</organism>
<evidence type="ECO:0008006" key="5">
    <source>
        <dbReference type="Google" id="ProtNLM"/>
    </source>
</evidence>
<dbReference type="Proteomes" id="UP001214603">
    <property type="component" value="Chromosome 1"/>
</dbReference>
<evidence type="ECO:0000313" key="3">
    <source>
        <dbReference type="EMBL" id="WFD01707.1"/>
    </source>
</evidence>
<feature type="transmembrane region" description="Helical" evidence="2">
    <location>
        <begin position="258"/>
        <end position="281"/>
    </location>
</feature>
<evidence type="ECO:0000256" key="2">
    <source>
        <dbReference type="SAM" id="Phobius"/>
    </source>
</evidence>
<keyword evidence="2" id="KW-0812">Transmembrane</keyword>
<evidence type="ECO:0000313" key="4">
    <source>
        <dbReference type="Proteomes" id="UP001214603"/>
    </source>
</evidence>
<accession>A0AAF0E178</accession>
<name>A0AAF0E178_9BASI</name>
<keyword evidence="4" id="KW-1185">Reference proteome</keyword>
<feature type="region of interest" description="Disordered" evidence="1">
    <location>
        <begin position="141"/>
        <end position="165"/>
    </location>
</feature>
<keyword evidence="2" id="KW-1133">Transmembrane helix</keyword>
<evidence type="ECO:0000256" key="1">
    <source>
        <dbReference type="SAM" id="MobiDB-lite"/>
    </source>
</evidence>